<feature type="compositionally biased region" description="Low complexity" evidence="1">
    <location>
        <begin position="44"/>
        <end position="63"/>
    </location>
</feature>
<keyword evidence="2" id="KW-0645">Protease</keyword>
<dbReference type="Gene3D" id="2.40.10.120">
    <property type="match status" value="1"/>
</dbReference>
<organism evidence="2 3">
    <name type="scientific">Halogranum rubrum</name>
    <dbReference type="NCBI Taxonomy" id="553466"/>
    <lineage>
        <taxon>Archaea</taxon>
        <taxon>Methanobacteriati</taxon>
        <taxon>Methanobacteriota</taxon>
        <taxon>Stenosarchaea group</taxon>
        <taxon>Halobacteria</taxon>
        <taxon>Halobacteriales</taxon>
        <taxon>Haloferacaceae</taxon>
    </lineage>
</organism>
<dbReference type="AlphaFoldDB" id="A0A1I4EPH3"/>
<proteinExistence type="predicted"/>
<evidence type="ECO:0000256" key="1">
    <source>
        <dbReference type="SAM" id="MobiDB-lite"/>
    </source>
</evidence>
<dbReference type="InterPro" id="IPR001940">
    <property type="entry name" value="Peptidase_S1C"/>
</dbReference>
<evidence type="ECO:0000313" key="2">
    <source>
        <dbReference type="EMBL" id="SFL06061.1"/>
    </source>
</evidence>
<dbReference type="InterPro" id="IPR006311">
    <property type="entry name" value="TAT_signal"/>
</dbReference>
<sequence>MATRRGFLGLLTGFAGGTALATYTSIPDEYLPPREALPPEIRPPETVTESTTETTGGTPTTTEFPEDVRERAREVGLATRDAVVYLELRAGNRYSVGTGWILDDTHIVTNGHVVAQGGEVTCYTADGDTLDVELVEASQRPDVALLRTTDDVPATLSTGSAEDLDRNQPLVQVGHPGSVGNWVISLGTFTGRTGVLGTGDTLKTSVPSAQGSSGSPLVTLDGDVVGLTYASTIERGRFPGSAPEPTDDRVRESFRTNSAALHVPIERVESLVAEWS</sequence>
<dbReference type="EMBL" id="FOTC01000002">
    <property type="protein sequence ID" value="SFL06061.1"/>
    <property type="molecule type" value="Genomic_DNA"/>
</dbReference>
<gene>
    <name evidence="2" type="ORF">SAMN04487950_2233</name>
</gene>
<reference evidence="3" key="1">
    <citation type="submission" date="2016-10" db="EMBL/GenBank/DDBJ databases">
        <authorList>
            <person name="Varghese N."/>
            <person name="Submissions S."/>
        </authorList>
    </citation>
    <scope>NUCLEOTIDE SEQUENCE [LARGE SCALE GENOMIC DNA]</scope>
    <source>
        <strain evidence="3">CGMCC 1.7738</strain>
    </source>
</reference>
<dbReference type="PRINTS" id="PR00834">
    <property type="entry name" value="PROTEASES2C"/>
</dbReference>
<dbReference type="Proteomes" id="UP000199607">
    <property type="component" value="Unassembled WGS sequence"/>
</dbReference>
<dbReference type="GO" id="GO:0006508">
    <property type="term" value="P:proteolysis"/>
    <property type="evidence" value="ECO:0007669"/>
    <property type="project" value="UniProtKB-KW"/>
</dbReference>
<name>A0A1I4EPH3_9EURY</name>
<keyword evidence="3" id="KW-1185">Reference proteome</keyword>
<dbReference type="SUPFAM" id="SSF50494">
    <property type="entry name" value="Trypsin-like serine proteases"/>
    <property type="match status" value="1"/>
</dbReference>
<dbReference type="InterPro" id="IPR009003">
    <property type="entry name" value="Peptidase_S1_PA"/>
</dbReference>
<dbReference type="PANTHER" id="PTHR43019:SF23">
    <property type="entry name" value="PROTEASE DO-LIKE 5, CHLOROPLASTIC"/>
    <property type="match status" value="1"/>
</dbReference>
<evidence type="ECO:0000313" key="3">
    <source>
        <dbReference type="Proteomes" id="UP000199607"/>
    </source>
</evidence>
<dbReference type="Pfam" id="PF13365">
    <property type="entry name" value="Trypsin_2"/>
    <property type="match status" value="1"/>
</dbReference>
<dbReference type="PROSITE" id="PS51318">
    <property type="entry name" value="TAT"/>
    <property type="match status" value="1"/>
</dbReference>
<protein>
    <submittedName>
        <fullName evidence="2">Serine protease Do</fullName>
    </submittedName>
</protein>
<dbReference type="GO" id="GO:0004252">
    <property type="term" value="F:serine-type endopeptidase activity"/>
    <property type="evidence" value="ECO:0007669"/>
    <property type="project" value="InterPro"/>
</dbReference>
<dbReference type="PANTHER" id="PTHR43019">
    <property type="entry name" value="SERINE ENDOPROTEASE DEGS"/>
    <property type="match status" value="1"/>
</dbReference>
<accession>A0A1I4EPH3</accession>
<keyword evidence="2" id="KW-0378">Hydrolase</keyword>
<dbReference type="STRING" id="553466.SAMN04487950_2233"/>
<dbReference type="RefSeq" id="WP_177197605.1">
    <property type="nucleotide sequence ID" value="NZ_FOTC01000002.1"/>
</dbReference>
<feature type="region of interest" description="Disordered" evidence="1">
    <location>
        <begin position="34"/>
        <end position="65"/>
    </location>
</feature>